<sequence>MPFNVFTTTVIAFLAAPALANPIDTLPAGLESHLESRAADVTARVGIASKTWLVQTMLLAWQRERKAAVKKNCQGCSQKGLNLYDCFNTGDEWKSMKFKC</sequence>
<dbReference type="Proteomes" id="UP000009097">
    <property type="component" value="Unassembled WGS sequence"/>
</dbReference>
<dbReference type="AlphaFoldDB" id="A0A0J9W2G0"/>
<proteinExistence type="predicted"/>
<gene>
    <name evidence="2" type="ORF">FOXG_21893</name>
</gene>
<dbReference type="EMBL" id="DS231721">
    <property type="protein sequence ID" value="KNB17259.1"/>
    <property type="molecule type" value="Genomic_DNA"/>
</dbReference>
<keyword evidence="1" id="KW-0732">Signal</keyword>
<accession>A0A0J9W2G0</accession>
<name>A0A0J9W2G0_FUSO4</name>
<dbReference type="RefSeq" id="XP_018255304.1">
    <property type="nucleotide sequence ID" value="XM_018402266.1"/>
</dbReference>
<evidence type="ECO:0000256" key="1">
    <source>
        <dbReference type="SAM" id="SignalP"/>
    </source>
</evidence>
<dbReference type="VEuPathDB" id="FungiDB:FOXG_21893"/>
<dbReference type="GeneID" id="28962599"/>
<evidence type="ECO:0000313" key="2">
    <source>
        <dbReference type="EMBL" id="KNB17259.1"/>
    </source>
</evidence>
<feature type="chain" id="PRO_5005324912" evidence="1">
    <location>
        <begin position="21"/>
        <end position="100"/>
    </location>
</feature>
<evidence type="ECO:0000313" key="3">
    <source>
        <dbReference type="Proteomes" id="UP000009097"/>
    </source>
</evidence>
<dbReference type="KEGG" id="fox:FOXG_21893"/>
<feature type="signal peptide" evidence="1">
    <location>
        <begin position="1"/>
        <end position="20"/>
    </location>
</feature>
<protein>
    <submittedName>
        <fullName evidence="2">Uncharacterized protein</fullName>
    </submittedName>
</protein>
<reference evidence="2" key="1">
    <citation type="submission" date="2007-04" db="EMBL/GenBank/DDBJ databases">
        <authorList>
            <consortium name="The Broad Institute Genome Sequencing Platform"/>
            <person name="Birren B."/>
            <person name="Lander E."/>
            <person name="Galagan J."/>
            <person name="Nusbaum C."/>
            <person name="Devon K."/>
            <person name="Ma L.-J."/>
            <person name="Jaffe D."/>
            <person name="Butler J."/>
            <person name="Alvarez P."/>
            <person name="Gnerre S."/>
            <person name="Grabherr M."/>
            <person name="Kleber M."/>
            <person name="Mauceli E."/>
            <person name="Brockman W."/>
            <person name="MacCallum I.A."/>
            <person name="Young S."/>
            <person name="LaButti K."/>
            <person name="DeCaprio D."/>
            <person name="Crawford M."/>
            <person name="Koehrsen M."/>
            <person name="Engels R."/>
            <person name="Montgomery P."/>
            <person name="Pearson M."/>
            <person name="Howarth C."/>
            <person name="Larson L."/>
            <person name="White J."/>
            <person name="O'Leary S."/>
            <person name="Kodira C."/>
            <person name="Zeng Q."/>
            <person name="Yandava C."/>
            <person name="Alvarado L."/>
            <person name="Kistler C."/>
            <person name="Shim W.-B."/>
            <person name="Kang S."/>
            <person name="Woloshuk C."/>
        </authorList>
    </citation>
    <scope>NUCLEOTIDE SEQUENCE</scope>
    <source>
        <strain evidence="2">4287</strain>
    </source>
</reference>
<organism evidence="2 3">
    <name type="scientific">Fusarium oxysporum f. sp. lycopersici (strain 4287 / CBS 123668 / FGSC 9935 / NRRL 34936)</name>
    <name type="common">Fusarium vascular wilt of tomato</name>
    <dbReference type="NCBI Taxonomy" id="426428"/>
    <lineage>
        <taxon>Eukaryota</taxon>
        <taxon>Fungi</taxon>
        <taxon>Dikarya</taxon>
        <taxon>Ascomycota</taxon>
        <taxon>Pezizomycotina</taxon>
        <taxon>Sordariomycetes</taxon>
        <taxon>Hypocreomycetidae</taxon>
        <taxon>Hypocreales</taxon>
        <taxon>Nectriaceae</taxon>
        <taxon>Fusarium</taxon>
        <taxon>Fusarium oxysporum species complex</taxon>
    </lineage>
</organism>
<reference evidence="2" key="2">
    <citation type="journal article" date="2010" name="Nature">
        <title>Comparative genomics reveals mobile pathogenicity chromosomes in Fusarium.</title>
        <authorList>
            <person name="Ma L.J."/>
            <person name="van der Does H.C."/>
            <person name="Borkovich K.A."/>
            <person name="Coleman J.J."/>
            <person name="Daboussi M.J."/>
            <person name="Di Pietro A."/>
            <person name="Dufresne M."/>
            <person name="Freitag M."/>
            <person name="Grabherr M."/>
            <person name="Henrissat B."/>
            <person name="Houterman P.M."/>
            <person name="Kang S."/>
            <person name="Shim W.B."/>
            <person name="Woloshuk C."/>
            <person name="Xie X."/>
            <person name="Xu J.R."/>
            <person name="Antoniw J."/>
            <person name="Baker S.E."/>
            <person name="Bluhm B.H."/>
            <person name="Breakspear A."/>
            <person name="Brown D.W."/>
            <person name="Butchko R.A."/>
            <person name="Chapman S."/>
            <person name="Coulson R."/>
            <person name="Coutinho P.M."/>
            <person name="Danchin E.G."/>
            <person name="Diener A."/>
            <person name="Gale L.R."/>
            <person name="Gardiner D.M."/>
            <person name="Goff S."/>
            <person name="Hammond-Kosack K.E."/>
            <person name="Hilburn K."/>
            <person name="Hua-Van A."/>
            <person name="Jonkers W."/>
            <person name="Kazan K."/>
            <person name="Kodira C.D."/>
            <person name="Koehrsen M."/>
            <person name="Kumar L."/>
            <person name="Lee Y.H."/>
            <person name="Li L."/>
            <person name="Manners J.M."/>
            <person name="Miranda-Saavedra D."/>
            <person name="Mukherjee M."/>
            <person name="Park G."/>
            <person name="Park J."/>
            <person name="Park S.Y."/>
            <person name="Proctor R.H."/>
            <person name="Regev A."/>
            <person name="Ruiz-Roldan M.C."/>
            <person name="Sain D."/>
            <person name="Sakthikumar S."/>
            <person name="Sykes S."/>
            <person name="Schwartz D.C."/>
            <person name="Turgeon B.G."/>
            <person name="Wapinski I."/>
            <person name="Yoder O."/>
            <person name="Young S."/>
            <person name="Zeng Q."/>
            <person name="Zhou S."/>
            <person name="Galagan J."/>
            <person name="Cuomo C.A."/>
            <person name="Kistler H.C."/>
            <person name="Rep M."/>
        </authorList>
    </citation>
    <scope>NUCLEOTIDE SEQUENCE [LARGE SCALE GENOMIC DNA]</scope>
    <source>
        <strain evidence="2">4287</strain>
    </source>
</reference>
<dbReference type="OrthoDB" id="5039026at2759"/>